<organism evidence="6 7">
    <name type="scientific">Mycolicibacterium sphagni</name>
    <dbReference type="NCBI Taxonomy" id="1786"/>
    <lineage>
        <taxon>Bacteria</taxon>
        <taxon>Bacillati</taxon>
        <taxon>Actinomycetota</taxon>
        <taxon>Actinomycetes</taxon>
        <taxon>Mycobacteriales</taxon>
        <taxon>Mycobacteriaceae</taxon>
        <taxon>Mycolicibacterium</taxon>
    </lineage>
</organism>
<accession>A0A255DRF9</accession>
<evidence type="ECO:0000256" key="4">
    <source>
        <dbReference type="PROSITE-ProRule" id="PRU00335"/>
    </source>
</evidence>
<dbReference type="OrthoDB" id="4567939at2"/>
<sequence>MSARQRLIDTTIALVRRRGVGSASVSQILEHSGLARRTLYLNFPDGKPELVAAATESAAAGFAAMLEGIVVEGDPIASVQAFVLAWEAALADSDYGAGCPIVAATLGRSEAPAAAAAAAADAFTRWVRLIARPVEAAGLDPSSAEDLATTVVATIEGAVIMSMAARSSVPLQRAGRDLATLIRAKLGAT</sequence>
<protein>
    <recommendedName>
        <fullName evidence="5">HTH tetR-type domain-containing protein</fullName>
    </recommendedName>
</protein>
<dbReference type="InterPro" id="IPR009057">
    <property type="entry name" value="Homeodomain-like_sf"/>
</dbReference>
<keyword evidence="3" id="KW-0804">Transcription</keyword>
<evidence type="ECO:0000256" key="3">
    <source>
        <dbReference type="ARBA" id="ARBA00023163"/>
    </source>
</evidence>
<dbReference type="Gene3D" id="1.10.357.10">
    <property type="entry name" value="Tetracycline Repressor, domain 2"/>
    <property type="match status" value="1"/>
</dbReference>
<comment type="caution">
    <text evidence="6">The sequence shown here is derived from an EMBL/GenBank/DDBJ whole genome shotgun (WGS) entry which is preliminary data.</text>
</comment>
<proteinExistence type="predicted"/>
<gene>
    <name evidence="6" type="ORF">CG716_16685</name>
</gene>
<reference evidence="6 7" key="1">
    <citation type="submission" date="2017-07" db="EMBL/GenBank/DDBJ databases">
        <title>The new phylogeny of genus Mycobacterium.</title>
        <authorList>
            <person name="Tortoli E."/>
            <person name="Trovato A."/>
            <person name="Cirillo D.M."/>
        </authorList>
    </citation>
    <scope>NUCLEOTIDE SEQUENCE [LARGE SCALE GENOMIC DNA]</scope>
    <source>
        <strain evidence="6 7">ATCC 33027</strain>
    </source>
</reference>
<dbReference type="GO" id="GO:0003677">
    <property type="term" value="F:DNA binding"/>
    <property type="evidence" value="ECO:0007669"/>
    <property type="project" value="UniProtKB-UniRule"/>
</dbReference>
<evidence type="ECO:0000256" key="2">
    <source>
        <dbReference type="ARBA" id="ARBA00023125"/>
    </source>
</evidence>
<dbReference type="AlphaFoldDB" id="A0A255DRF9"/>
<evidence type="ECO:0000259" key="5">
    <source>
        <dbReference type="PROSITE" id="PS50977"/>
    </source>
</evidence>
<dbReference type="Proteomes" id="UP000216063">
    <property type="component" value="Unassembled WGS sequence"/>
</dbReference>
<keyword evidence="1" id="KW-0805">Transcription regulation</keyword>
<dbReference type="PROSITE" id="PS50977">
    <property type="entry name" value="HTH_TETR_2"/>
    <property type="match status" value="1"/>
</dbReference>
<dbReference type="SUPFAM" id="SSF48498">
    <property type="entry name" value="Tetracyclin repressor-like, C-terminal domain"/>
    <property type="match status" value="1"/>
</dbReference>
<dbReference type="EMBL" id="NOZR01000013">
    <property type="protein sequence ID" value="OYN78233.1"/>
    <property type="molecule type" value="Genomic_DNA"/>
</dbReference>
<dbReference type="SUPFAM" id="SSF46689">
    <property type="entry name" value="Homeodomain-like"/>
    <property type="match status" value="1"/>
</dbReference>
<dbReference type="InterPro" id="IPR054156">
    <property type="entry name" value="YxaF_TetR_C"/>
</dbReference>
<dbReference type="PANTHER" id="PTHR47506:SF3">
    <property type="entry name" value="HTH-TYPE TRANSCRIPTIONAL REGULATOR LMRA"/>
    <property type="match status" value="1"/>
</dbReference>
<dbReference type="InterPro" id="IPR036271">
    <property type="entry name" value="Tet_transcr_reg_TetR-rel_C_sf"/>
</dbReference>
<keyword evidence="2 4" id="KW-0238">DNA-binding</keyword>
<evidence type="ECO:0000256" key="1">
    <source>
        <dbReference type="ARBA" id="ARBA00023015"/>
    </source>
</evidence>
<evidence type="ECO:0000313" key="7">
    <source>
        <dbReference type="Proteomes" id="UP000216063"/>
    </source>
</evidence>
<dbReference type="PANTHER" id="PTHR47506">
    <property type="entry name" value="TRANSCRIPTIONAL REGULATORY PROTEIN"/>
    <property type="match status" value="1"/>
</dbReference>
<feature type="domain" description="HTH tetR-type" evidence="5">
    <location>
        <begin position="1"/>
        <end position="61"/>
    </location>
</feature>
<dbReference type="RefSeq" id="WP_094481497.1">
    <property type="nucleotide sequence ID" value="NZ_NOZR01000013.1"/>
</dbReference>
<dbReference type="Pfam" id="PF00440">
    <property type="entry name" value="TetR_N"/>
    <property type="match status" value="1"/>
</dbReference>
<keyword evidence="7" id="KW-1185">Reference proteome</keyword>
<dbReference type="InterPro" id="IPR001647">
    <property type="entry name" value="HTH_TetR"/>
</dbReference>
<feature type="DNA-binding region" description="H-T-H motif" evidence="4">
    <location>
        <begin position="24"/>
        <end position="43"/>
    </location>
</feature>
<name>A0A255DRF9_9MYCO</name>
<dbReference type="Pfam" id="PF21993">
    <property type="entry name" value="TetR_C_13_2"/>
    <property type="match status" value="1"/>
</dbReference>
<evidence type="ECO:0000313" key="6">
    <source>
        <dbReference type="EMBL" id="OYN78233.1"/>
    </source>
</evidence>